<keyword evidence="6" id="KW-0274">FAD</keyword>
<dbReference type="GO" id="GO:0016823">
    <property type="term" value="F:hydrolase activity, acting on acid carbon-carbon bonds, in ketonic substances"/>
    <property type="evidence" value="ECO:0007669"/>
    <property type="project" value="InterPro"/>
</dbReference>
<dbReference type="InterPro" id="IPR012000">
    <property type="entry name" value="Thiamin_PyroP_enz_cen_dom"/>
</dbReference>
<evidence type="ECO:0000256" key="8">
    <source>
        <dbReference type="ARBA" id="ARBA00023304"/>
    </source>
</evidence>
<sequence length="673" mass="71542">MAPINSGRAGGITGIRAPHDESTVRLTVAQATVRFLANQYVERDGERTKFFAGCFGIFGHGNVAGLGQALLQNEIDDIDNGREQSLQYVLGRNEQAMVHSAAAFARMKDRLQAWAVTASVGPGATNMLTGAALATINRLPVLLLPADTFATRASAPVLQELELPSSGDVTVNDAFKPLSRFFDRVWRPEQLPAALLGAMRVLTDPVETGAVTVAIPQDVQAQAHDWPVALFAERTWHVARPLPERRVIAEAAEIIRSAKRPLIVAGGGVHYSGATEALAHFTSRTGIPVGQSQAGKGSLPYDSPQSAGAIGSTGTTAANTLAAEADVVIGIGTRFSDFTTASRTAFTGDDVRFVNINVASLDSLKHSAYSVVADAREAIDALDELLADHTVSADYRQRVADLAAEWDATVESVYAPGTTGTNVATGAEALTQNEVIGLVNEISDPRDVVVCAAGSMPGDLHKLWRTRDSKGYHVEYGYSCMGYEVAGGLGVKMACPDRDVFVMVGDGSYLMMATELVTAVQENLKVIVVLVQNHGFASIGSLSESLGSQRFGTDYRYRGDDGRLDGTVLPVDLAANAASLGADVIRTTTAAEFADAIKVAKAADRTTVIHVETDPLIGAPDSESWWDVPVSETSTLQSTQEAYATYEQWKAVQRPYLSPTSAPKSVSTTEEEN</sequence>
<dbReference type="Gene3D" id="3.40.50.1220">
    <property type="entry name" value="TPP-binding domain"/>
    <property type="match status" value="1"/>
</dbReference>
<dbReference type="SUPFAM" id="SSF52518">
    <property type="entry name" value="Thiamin diphosphate-binding fold (THDP-binding)"/>
    <property type="match status" value="2"/>
</dbReference>
<comment type="pathway">
    <text evidence="1">Amino-acid biosynthesis; L-isoleucine biosynthesis; L-isoleucine from 2-oxobutanoate: step 1/4.</text>
</comment>
<dbReference type="CDD" id="cd07035">
    <property type="entry name" value="TPP_PYR_POX_like"/>
    <property type="match status" value="1"/>
</dbReference>
<evidence type="ECO:0000256" key="1">
    <source>
        <dbReference type="ARBA" id="ARBA00004974"/>
    </source>
</evidence>
<dbReference type="STRING" id="1223545.GS4_03_01610"/>
<dbReference type="GO" id="GO:0009097">
    <property type="term" value="P:isoleucine biosynthetic process"/>
    <property type="evidence" value="ECO:0007669"/>
    <property type="project" value="UniProtKB-UniPathway"/>
</dbReference>
<dbReference type="GO" id="GO:0009099">
    <property type="term" value="P:L-valine biosynthetic process"/>
    <property type="evidence" value="ECO:0007669"/>
    <property type="project" value="UniProtKB-UniPathway"/>
</dbReference>
<keyword evidence="5" id="KW-0285">Flavoprotein</keyword>
<keyword evidence="14" id="KW-0378">Hydrolase</keyword>
<dbReference type="RefSeq" id="WP_007617173.1">
    <property type="nucleotide sequence ID" value="NZ_BANX01000003.1"/>
</dbReference>
<dbReference type="PANTHER" id="PTHR18968:SF9">
    <property type="entry name" value="3D-(3,5_4)-TRIHYDROXYCYCLOHEXANE-1,2-DIONE HYDROLASE"/>
    <property type="match status" value="1"/>
</dbReference>
<evidence type="ECO:0000256" key="4">
    <source>
        <dbReference type="ARBA" id="ARBA00013145"/>
    </source>
</evidence>
<dbReference type="eggNOG" id="COG3962">
    <property type="taxonomic scope" value="Bacteria"/>
</dbReference>
<name>M0QDN3_9ACTN</name>
<dbReference type="OrthoDB" id="3194735at2"/>
<comment type="catalytic activity">
    <reaction evidence="9">
        <text>2 pyruvate + H(+) = (2S)-2-acetolactate + CO2</text>
        <dbReference type="Rhea" id="RHEA:25249"/>
        <dbReference type="ChEBI" id="CHEBI:15361"/>
        <dbReference type="ChEBI" id="CHEBI:15378"/>
        <dbReference type="ChEBI" id="CHEBI:16526"/>
        <dbReference type="ChEBI" id="CHEBI:58476"/>
        <dbReference type="EC" id="2.2.1.6"/>
    </reaction>
</comment>
<dbReference type="InterPro" id="IPR012001">
    <property type="entry name" value="Thiamin_PyroP_enz_TPP-bd_dom"/>
</dbReference>
<evidence type="ECO:0000256" key="5">
    <source>
        <dbReference type="ARBA" id="ARBA00022630"/>
    </source>
</evidence>
<dbReference type="Gene3D" id="3.40.50.970">
    <property type="match status" value="2"/>
</dbReference>
<proteinExistence type="inferred from homology"/>
<dbReference type="InterPro" id="IPR029061">
    <property type="entry name" value="THDP-binding"/>
</dbReference>
<keyword evidence="15" id="KW-1185">Reference proteome</keyword>
<comment type="caution">
    <text evidence="14">The sequence shown here is derived from an EMBL/GenBank/DDBJ whole genome shotgun (WGS) entry which is preliminary data.</text>
</comment>
<dbReference type="Pfam" id="PF00205">
    <property type="entry name" value="TPP_enzyme_M"/>
    <property type="match status" value="1"/>
</dbReference>
<evidence type="ECO:0000256" key="7">
    <source>
        <dbReference type="ARBA" id="ARBA00023052"/>
    </source>
</evidence>
<protein>
    <recommendedName>
        <fullName evidence="4">acetolactate synthase</fullName>
        <ecNumber evidence="4">2.2.1.6</ecNumber>
    </recommendedName>
</protein>
<dbReference type="CDD" id="cd02003">
    <property type="entry name" value="TPP_IolD"/>
    <property type="match status" value="1"/>
</dbReference>
<dbReference type="Pfam" id="PF02775">
    <property type="entry name" value="TPP_enzyme_C"/>
    <property type="match status" value="1"/>
</dbReference>
<evidence type="ECO:0000259" key="11">
    <source>
        <dbReference type="Pfam" id="PF00205"/>
    </source>
</evidence>
<reference evidence="14 15" key="1">
    <citation type="submission" date="2013-01" db="EMBL/GenBank/DDBJ databases">
        <title>Whole genome shotgun sequence of Gordonia soli NBRC 108243.</title>
        <authorList>
            <person name="Isaki-Nakamura S."/>
            <person name="Hosoyama A."/>
            <person name="Tsuchikane K."/>
            <person name="Ando Y."/>
            <person name="Baba S."/>
            <person name="Ohji S."/>
            <person name="Hamada M."/>
            <person name="Tamura T."/>
            <person name="Yamazoe A."/>
            <person name="Yamazaki S."/>
            <person name="Fujita N."/>
        </authorList>
    </citation>
    <scope>NUCLEOTIDE SEQUENCE [LARGE SCALE GENOMIC DNA]</scope>
    <source>
        <strain evidence="14 15">NBRC 108243</strain>
    </source>
</reference>
<evidence type="ECO:0000256" key="10">
    <source>
        <dbReference type="RuleBase" id="RU362132"/>
    </source>
</evidence>
<dbReference type="UniPathway" id="UPA00047">
    <property type="reaction ID" value="UER00055"/>
</dbReference>
<dbReference type="Pfam" id="PF02776">
    <property type="entry name" value="TPP_enzyme_N"/>
    <property type="match status" value="1"/>
</dbReference>
<keyword evidence="8" id="KW-0028">Amino-acid biosynthesis</keyword>
<evidence type="ECO:0000256" key="9">
    <source>
        <dbReference type="ARBA" id="ARBA00048670"/>
    </source>
</evidence>
<dbReference type="GO" id="GO:0019310">
    <property type="term" value="P:inositol catabolic process"/>
    <property type="evidence" value="ECO:0007669"/>
    <property type="project" value="InterPro"/>
</dbReference>
<dbReference type="InterPro" id="IPR011766">
    <property type="entry name" value="TPP_enzyme_TPP-bd"/>
</dbReference>
<gene>
    <name evidence="14" type="primary">iolD</name>
    <name evidence="14" type="ORF">GS4_03_01610</name>
</gene>
<dbReference type="AlphaFoldDB" id="M0QDN3"/>
<dbReference type="GO" id="GO:0030976">
    <property type="term" value="F:thiamine pyrophosphate binding"/>
    <property type="evidence" value="ECO:0007669"/>
    <property type="project" value="InterPro"/>
</dbReference>
<keyword evidence="7 10" id="KW-0786">Thiamine pyrophosphate</keyword>
<evidence type="ECO:0000256" key="2">
    <source>
        <dbReference type="ARBA" id="ARBA00005025"/>
    </source>
</evidence>
<dbReference type="InterPro" id="IPR045229">
    <property type="entry name" value="TPP_enz"/>
</dbReference>
<dbReference type="InterPro" id="IPR000399">
    <property type="entry name" value="TPP-bd_CS"/>
</dbReference>
<dbReference type="InterPro" id="IPR029035">
    <property type="entry name" value="DHS-like_NAD/FAD-binding_dom"/>
</dbReference>
<evidence type="ECO:0000259" key="13">
    <source>
        <dbReference type="Pfam" id="PF02776"/>
    </source>
</evidence>
<dbReference type="PROSITE" id="PS00187">
    <property type="entry name" value="TPP_ENZYMES"/>
    <property type="match status" value="1"/>
</dbReference>
<evidence type="ECO:0000256" key="3">
    <source>
        <dbReference type="ARBA" id="ARBA00007812"/>
    </source>
</evidence>
<dbReference type="Proteomes" id="UP000011666">
    <property type="component" value="Unassembled WGS sequence"/>
</dbReference>
<dbReference type="GO" id="GO:0003984">
    <property type="term" value="F:acetolactate synthase activity"/>
    <property type="evidence" value="ECO:0007669"/>
    <property type="project" value="UniProtKB-EC"/>
</dbReference>
<feature type="domain" description="Thiamine pyrophosphate enzyme central" evidence="11">
    <location>
        <begin position="248"/>
        <end position="382"/>
    </location>
</feature>
<dbReference type="EC" id="2.2.1.6" evidence="4"/>
<dbReference type="NCBIfam" id="TIGR04377">
    <property type="entry name" value="myo_inos_iolD"/>
    <property type="match status" value="1"/>
</dbReference>
<evidence type="ECO:0000259" key="12">
    <source>
        <dbReference type="Pfam" id="PF02775"/>
    </source>
</evidence>
<comment type="similarity">
    <text evidence="3 10">Belongs to the TPP enzyme family.</text>
</comment>
<feature type="domain" description="Thiamine pyrophosphate enzyme TPP-binding" evidence="12">
    <location>
        <begin position="453"/>
        <end position="611"/>
    </location>
</feature>
<keyword evidence="8" id="KW-0100">Branched-chain amino acid biosynthesis</keyword>
<dbReference type="PANTHER" id="PTHR18968">
    <property type="entry name" value="THIAMINE PYROPHOSPHATE ENZYMES"/>
    <property type="match status" value="1"/>
</dbReference>
<evidence type="ECO:0000256" key="6">
    <source>
        <dbReference type="ARBA" id="ARBA00022827"/>
    </source>
</evidence>
<dbReference type="GO" id="GO:0005948">
    <property type="term" value="C:acetolactate synthase complex"/>
    <property type="evidence" value="ECO:0007669"/>
    <property type="project" value="TreeGrafter"/>
</dbReference>
<dbReference type="SUPFAM" id="SSF52467">
    <property type="entry name" value="DHS-like NAD/FAD-binding domain"/>
    <property type="match status" value="1"/>
</dbReference>
<evidence type="ECO:0000313" key="14">
    <source>
        <dbReference type="EMBL" id="GAC66713.1"/>
    </source>
</evidence>
<dbReference type="InterPro" id="IPR030817">
    <property type="entry name" value="Myo_inos_IolD"/>
</dbReference>
<comment type="pathway">
    <text evidence="2">Amino-acid biosynthesis; L-valine biosynthesis; L-valine from pyruvate: step 1/4.</text>
</comment>
<accession>M0QDN3</accession>
<feature type="domain" description="Thiamine pyrophosphate enzyme N-terminal TPP-binding" evidence="13">
    <location>
        <begin position="83"/>
        <end position="159"/>
    </location>
</feature>
<dbReference type="EMBL" id="BANX01000003">
    <property type="protein sequence ID" value="GAC66713.1"/>
    <property type="molecule type" value="Genomic_DNA"/>
</dbReference>
<dbReference type="GO" id="GO:0000287">
    <property type="term" value="F:magnesium ion binding"/>
    <property type="evidence" value="ECO:0007669"/>
    <property type="project" value="InterPro"/>
</dbReference>
<dbReference type="UniPathway" id="UPA00049">
    <property type="reaction ID" value="UER00059"/>
</dbReference>
<evidence type="ECO:0000313" key="15">
    <source>
        <dbReference type="Proteomes" id="UP000011666"/>
    </source>
</evidence>
<organism evidence="14 15">
    <name type="scientific">Gordonia soli NBRC 108243</name>
    <dbReference type="NCBI Taxonomy" id="1223545"/>
    <lineage>
        <taxon>Bacteria</taxon>
        <taxon>Bacillati</taxon>
        <taxon>Actinomycetota</taxon>
        <taxon>Actinomycetes</taxon>
        <taxon>Mycobacteriales</taxon>
        <taxon>Gordoniaceae</taxon>
        <taxon>Gordonia</taxon>
    </lineage>
</organism>
<dbReference type="GO" id="GO:0050660">
    <property type="term" value="F:flavin adenine dinucleotide binding"/>
    <property type="evidence" value="ECO:0007669"/>
    <property type="project" value="TreeGrafter"/>
</dbReference>